<dbReference type="AlphaFoldDB" id="A0A8J2I2N0"/>
<comment type="subcellular location">
    <subcellularLocation>
        <location evidence="1">Membrane</location>
        <topology evidence="1">Multi-pass membrane protein</topology>
    </subcellularLocation>
</comment>
<comment type="caution">
    <text evidence="6">The sequence shown here is derived from an EMBL/GenBank/DDBJ whole genome shotgun (WGS) entry which is preliminary data.</text>
</comment>
<keyword evidence="3 5" id="KW-1133">Transmembrane helix</keyword>
<evidence type="ECO:0000256" key="2">
    <source>
        <dbReference type="ARBA" id="ARBA00022692"/>
    </source>
</evidence>
<keyword evidence="7" id="KW-1185">Reference proteome</keyword>
<protein>
    <submittedName>
        <fullName evidence="6">Uncharacterized protein</fullName>
    </submittedName>
</protein>
<dbReference type="GeneID" id="67016061"/>
<sequence length="370" mass="41722">MCNRVEVEVPSSNSSTIFAFDAKVNRHLFTYDRNGRVYDEANSHHVLSFWSSSVREDGSWDAVLLVDPGPGTHVRCLKTGELHPLRTRLANDASMPKRFLYPEIESLLELPENCSQWATAHGSIGYHCMFDDTLRAFRKANLTTIATDDPLSVVELPRKIVISALIAYLRRRYLNLINIQNDNAIPQIMRQNYLASFSKNSYSNWSSEFFDFIVGSQAAMKVFAREIDDNAAALGLENTKSAAPQWEKDGWQAIKELTGVVAETVDAFAHGYLQYVTIQEARASSSNAQSLSRITVLTMLFIPLSTVASIFSMGGEFLPGQAKAWMFWVAALPLLAVIAYLYWRQMVTEVLQKKKQNLLPLHKEQDCKKL</sequence>
<feature type="transmembrane region" description="Helical" evidence="5">
    <location>
        <begin position="325"/>
        <end position="343"/>
    </location>
</feature>
<dbReference type="InterPro" id="IPR002523">
    <property type="entry name" value="MgTranspt_CorA/ZnTranspt_ZntB"/>
</dbReference>
<dbReference type="EMBL" id="CAJRGZ010000017">
    <property type="protein sequence ID" value="CAG5156602.1"/>
    <property type="molecule type" value="Genomic_DNA"/>
</dbReference>
<dbReference type="GO" id="GO:0016020">
    <property type="term" value="C:membrane"/>
    <property type="evidence" value="ECO:0007669"/>
    <property type="project" value="UniProtKB-SubCell"/>
</dbReference>
<dbReference type="OrthoDB" id="5428055at2759"/>
<evidence type="ECO:0000256" key="4">
    <source>
        <dbReference type="ARBA" id="ARBA00023136"/>
    </source>
</evidence>
<dbReference type="Gene3D" id="1.20.58.340">
    <property type="entry name" value="Magnesium transport protein CorA, transmembrane region"/>
    <property type="match status" value="1"/>
</dbReference>
<dbReference type="Proteomes" id="UP000676310">
    <property type="component" value="Unassembled WGS sequence"/>
</dbReference>
<evidence type="ECO:0000313" key="7">
    <source>
        <dbReference type="Proteomes" id="UP000676310"/>
    </source>
</evidence>
<dbReference type="GO" id="GO:0046873">
    <property type="term" value="F:metal ion transmembrane transporter activity"/>
    <property type="evidence" value="ECO:0007669"/>
    <property type="project" value="InterPro"/>
</dbReference>
<proteinExistence type="predicted"/>
<dbReference type="SUPFAM" id="SSF144083">
    <property type="entry name" value="Magnesium transport protein CorA, transmembrane region"/>
    <property type="match status" value="1"/>
</dbReference>
<keyword evidence="2 5" id="KW-0812">Transmembrane</keyword>
<gene>
    <name evidence="6" type="ORF">ALTATR162_LOCUS4399</name>
</gene>
<name>A0A8J2I2N0_9PLEO</name>
<evidence type="ECO:0000256" key="5">
    <source>
        <dbReference type="SAM" id="Phobius"/>
    </source>
</evidence>
<feature type="transmembrane region" description="Helical" evidence="5">
    <location>
        <begin position="294"/>
        <end position="313"/>
    </location>
</feature>
<dbReference type="RefSeq" id="XP_043167945.1">
    <property type="nucleotide sequence ID" value="XM_043312010.1"/>
</dbReference>
<reference evidence="6" key="1">
    <citation type="submission" date="2021-05" db="EMBL/GenBank/DDBJ databases">
        <authorList>
            <person name="Stam R."/>
        </authorList>
    </citation>
    <scope>NUCLEOTIDE SEQUENCE</scope>
    <source>
        <strain evidence="6">CS162</strain>
    </source>
</reference>
<dbReference type="InterPro" id="IPR045863">
    <property type="entry name" value="CorA_TM1_TM2"/>
</dbReference>
<evidence type="ECO:0000256" key="3">
    <source>
        <dbReference type="ARBA" id="ARBA00022989"/>
    </source>
</evidence>
<evidence type="ECO:0000313" key="6">
    <source>
        <dbReference type="EMBL" id="CAG5156602.1"/>
    </source>
</evidence>
<evidence type="ECO:0000256" key="1">
    <source>
        <dbReference type="ARBA" id="ARBA00004141"/>
    </source>
</evidence>
<keyword evidence="4 5" id="KW-0472">Membrane</keyword>
<accession>A0A8J2I2N0</accession>
<dbReference type="Pfam" id="PF01544">
    <property type="entry name" value="CorA"/>
    <property type="match status" value="1"/>
</dbReference>
<organism evidence="6 7">
    <name type="scientific">Alternaria atra</name>
    <dbReference type="NCBI Taxonomy" id="119953"/>
    <lineage>
        <taxon>Eukaryota</taxon>
        <taxon>Fungi</taxon>
        <taxon>Dikarya</taxon>
        <taxon>Ascomycota</taxon>
        <taxon>Pezizomycotina</taxon>
        <taxon>Dothideomycetes</taxon>
        <taxon>Pleosporomycetidae</taxon>
        <taxon>Pleosporales</taxon>
        <taxon>Pleosporineae</taxon>
        <taxon>Pleosporaceae</taxon>
        <taxon>Alternaria</taxon>
        <taxon>Alternaria sect. Ulocladioides</taxon>
    </lineage>
</organism>